<dbReference type="AlphaFoldDB" id="W8AVA7"/>
<evidence type="ECO:0000256" key="1">
    <source>
        <dbReference type="SAM" id="MobiDB-lite"/>
    </source>
</evidence>
<evidence type="ECO:0000313" key="2">
    <source>
        <dbReference type="EMBL" id="JAB90197.1"/>
    </source>
</evidence>
<dbReference type="EMBL" id="GAMC01016359">
    <property type="protein sequence ID" value="JAB90196.1"/>
    <property type="molecule type" value="mRNA"/>
</dbReference>
<protein>
    <submittedName>
        <fullName evidence="2">Uncharacterized protein</fullName>
    </submittedName>
</protein>
<proteinExistence type="evidence at transcript level"/>
<organism evidence="2">
    <name type="scientific">Ceratitis capitata</name>
    <name type="common">Mediterranean fruit fly</name>
    <name type="synonym">Tephritis capitata</name>
    <dbReference type="NCBI Taxonomy" id="7213"/>
    <lineage>
        <taxon>Eukaryota</taxon>
        <taxon>Metazoa</taxon>
        <taxon>Ecdysozoa</taxon>
        <taxon>Arthropoda</taxon>
        <taxon>Hexapoda</taxon>
        <taxon>Insecta</taxon>
        <taxon>Pterygota</taxon>
        <taxon>Neoptera</taxon>
        <taxon>Endopterygota</taxon>
        <taxon>Diptera</taxon>
        <taxon>Brachycera</taxon>
        <taxon>Muscomorpha</taxon>
        <taxon>Tephritoidea</taxon>
        <taxon>Tephritidae</taxon>
        <taxon>Ceratitis</taxon>
        <taxon>Ceratitis</taxon>
    </lineage>
</organism>
<feature type="region of interest" description="Disordered" evidence="1">
    <location>
        <begin position="1"/>
        <end position="108"/>
    </location>
</feature>
<feature type="compositionally biased region" description="Polar residues" evidence="1">
    <location>
        <begin position="94"/>
        <end position="108"/>
    </location>
</feature>
<name>W8AVA7_CERCA</name>
<dbReference type="OrthoDB" id="9998697at2759"/>
<dbReference type="EMBL" id="GAMC01016360">
    <property type="protein sequence ID" value="JAB90195.1"/>
    <property type="molecule type" value="mRNA"/>
</dbReference>
<feature type="compositionally biased region" description="Low complexity" evidence="1">
    <location>
        <begin position="52"/>
        <end position="75"/>
    </location>
</feature>
<dbReference type="EMBL" id="GAMC01016358">
    <property type="protein sequence ID" value="JAB90197.1"/>
    <property type="molecule type" value="mRNA"/>
</dbReference>
<dbReference type="EMBL" id="GAMC01016361">
    <property type="protein sequence ID" value="JAB90194.1"/>
    <property type="molecule type" value="mRNA"/>
</dbReference>
<reference evidence="2" key="2">
    <citation type="journal article" date="2014" name="BMC Genomics">
        <title>A genomic perspective to assessing quality of mass-reared SIT flies used in Mediterranean fruit fly (Ceratitis capitata) eradication in California.</title>
        <authorList>
            <person name="Calla B."/>
            <person name="Hall B."/>
            <person name="Hou S."/>
            <person name="Geib S.M."/>
        </authorList>
    </citation>
    <scope>NUCLEOTIDE SEQUENCE</scope>
</reference>
<feature type="compositionally biased region" description="Basic and acidic residues" evidence="1">
    <location>
        <begin position="1"/>
        <end position="12"/>
    </location>
</feature>
<sequence length="108" mass="11655">MEQQRRTLERSARNLHYTATAVPANAGQPHDAAMNIDGLPTRIPSLRRTRRTSGSANNNNNGGVGIPIVPGSPRVQRSPMPARAMMKRGRLGSHNDNMSSGSLNSIEV</sequence>
<reference evidence="2" key="1">
    <citation type="submission" date="2013-07" db="EMBL/GenBank/DDBJ databases">
        <authorList>
            <person name="Geib S."/>
        </authorList>
    </citation>
    <scope>NUCLEOTIDE SEQUENCE</scope>
</reference>
<accession>W8AVA7</accession>